<feature type="transmembrane region" description="Helical" evidence="3">
    <location>
        <begin position="6"/>
        <end position="23"/>
    </location>
</feature>
<evidence type="ECO:0000313" key="5">
    <source>
        <dbReference type="Proteomes" id="UP000619761"/>
    </source>
</evidence>
<evidence type="ECO:0000313" key="4">
    <source>
        <dbReference type="EMBL" id="GGY79165.1"/>
    </source>
</evidence>
<feature type="compositionally biased region" description="Basic and acidic residues" evidence="2">
    <location>
        <begin position="334"/>
        <end position="346"/>
    </location>
</feature>
<dbReference type="EMBL" id="BMYZ01000002">
    <property type="protein sequence ID" value="GGY79165.1"/>
    <property type="molecule type" value="Genomic_DNA"/>
</dbReference>
<comment type="caution">
    <text evidence="4">The sequence shown here is derived from an EMBL/GenBank/DDBJ whole genome shotgun (WGS) entry which is preliminary data.</text>
</comment>
<evidence type="ECO:0000256" key="1">
    <source>
        <dbReference type="SAM" id="Coils"/>
    </source>
</evidence>
<keyword evidence="1" id="KW-0175">Coiled coil</keyword>
<dbReference type="NCBIfam" id="TIGR03752">
    <property type="entry name" value="conj_TIGR03752"/>
    <property type="match status" value="1"/>
</dbReference>
<sequence length="503" mass="53450">MRTNKIVWALMGILLFGVVVVFINRSNKPEEAPALPGTGDPVATGNTKPTVRPNSKVKVVEVTGDTVSESLKDVQKRYEVERNARLELEKTLKEVSERQGNIEKRVGADAKGDDRVNAVASTVDQIKETVGDLAGQFSTQEKRLNTTKANGYAFSNDDLGIGNAKADGKDHPQAQVTLMEGYVAVRPLSASSNVGSSGLKPGVSTAMDNAEKLGLAPRGNIEQHGKDVTLTDGKKKSVTTPHFTIPARATIMDAVAMTAMIGRVPVGGRVQDPFPVKFIIGDDNLATNGLSIPGLQGIVAEGIATGNWNLSCVSVQLTGATFTFADGRVQHLPNTDKNEFEGRPEGQMETNPMASAEGKSRGASGDPIGYISNPQGVPCIGGVRVTDAPQQLAQMGLLGMAKSYFDAKANAETTNTVNPLGGSNSTVTGDQVKFANNATAAGAMQTVIDFYRTHTRDSFDAIVVNPGEKVSLHITRDLYVDYNTGSRKLVYTQGNKNGSRKMD</sequence>
<name>A0ABQ3B8Q2_9GAMM</name>
<dbReference type="InterPro" id="IPR021207">
    <property type="entry name" value="Integr_conj_element_PFL4705"/>
</dbReference>
<organism evidence="4 5">
    <name type="scientific">Cellvibrio zantedeschiae</name>
    <dbReference type="NCBI Taxonomy" id="1237077"/>
    <lineage>
        <taxon>Bacteria</taxon>
        <taxon>Pseudomonadati</taxon>
        <taxon>Pseudomonadota</taxon>
        <taxon>Gammaproteobacteria</taxon>
        <taxon>Cellvibrionales</taxon>
        <taxon>Cellvibrionaceae</taxon>
        <taxon>Cellvibrio</taxon>
    </lineage>
</organism>
<dbReference type="RefSeq" id="WP_189419096.1">
    <property type="nucleotide sequence ID" value="NZ_BMYZ01000002.1"/>
</dbReference>
<gene>
    <name evidence="4" type="ORF">GCM10011613_24960</name>
</gene>
<dbReference type="Proteomes" id="UP000619761">
    <property type="component" value="Unassembled WGS sequence"/>
</dbReference>
<feature type="region of interest" description="Disordered" evidence="2">
    <location>
        <begin position="29"/>
        <end position="52"/>
    </location>
</feature>
<accession>A0ABQ3B8Q2</accession>
<keyword evidence="3" id="KW-1133">Transmembrane helix</keyword>
<protein>
    <submittedName>
        <fullName evidence="4">Integrating conjugative element protein</fullName>
    </submittedName>
</protein>
<keyword evidence="3" id="KW-0812">Transmembrane</keyword>
<keyword evidence="3" id="KW-0472">Membrane</keyword>
<feature type="region of interest" description="Disordered" evidence="2">
    <location>
        <begin position="333"/>
        <end position="363"/>
    </location>
</feature>
<proteinExistence type="predicted"/>
<feature type="coiled-coil region" evidence="1">
    <location>
        <begin position="71"/>
        <end position="98"/>
    </location>
</feature>
<evidence type="ECO:0000256" key="3">
    <source>
        <dbReference type="SAM" id="Phobius"/>
    </source>
</evidence>
<keyword evidence="5" id="KW-1185">Reference proteome</keyword>
<evidence type="ECO:0000256" key="2">
    <source>
        <dbReference type="SAM" id="MobiDB-lite"/>
    </source>
</evidence>
<reference evidence="5" key="1">
    <citation type="journal article" date="2019" name="Int. J. Syst. Evol. Microbiol.">
        <title>The Global Catalogue of Microorganisms (GCM) 10K type strain sequencing project: providing services to taxonomists for standard genome sequencing and annotation.</title>
        <authorList>
            <consortium name="The Broad Institute Genomics Platform"/>
            <consortium name="The Broad Institute Genome Sequencing Center for Infectious Disease"/>
            <person name="Wu L."/>
            <person name="Ma J."/>
        </authorList>
    </citation>
    <scope>NUCLEOTIDE SEQUENCE [LARGE SCALE GENOMIC DNA]</scope>
    <source>
        <strain evidence="5">KCTC 32239</strain>
    </source>
</reference>